<evidence type="ECO:0000313" key="2">
    <source>
        <dbReference type="EMBL" id="GAA0727834.1"/>
    </source>
</evidence>
<organism evidence="2 3">
    <name type="scientific">Aquimarina litoralis</name>
    <dbReference type="NCBI Taxonomy" id="584605"/>
    <lineage>
        <taxon>Bacteria</taxon>
        <taxon>Pseudomonadati</taxon>
        <taxon>Bacteroidota</taxon>
        <taxon>Flavobacteriia</taxon>
        <taxon>Flavobacteriales</taxon>
        <taxon>Flavobacteriaceae</taxon>
        <taxon>Aquimarina</taxon>
    </lineage>
</organism>
<feature type="transmembrane region" description="Helical" evidence="1">
    <location>
        <begin position="63"/>
        <end position="80"/>
    </location>
</feature>
<feature type="transmembrane region" description="Helical" evidence="1">
    <location>
        <begin position="258"/>
        <end position="280"/>
    </location>
</feature>
<feature type="transmembrane region" description="Helical" evidence="1">
    <location>
        <begin position="199"/>
        <end position="218"/>
    </location>
</feature>
<sequence>MKNQLLLYFQAFSIWFKSLIRESANNIISIIFIGFLYLALWHFPQTVDLLLILNQTETFLLEVPLYFSLLSISAFIIWNIPKYFYYHNYKDISIRNLIGFIPNQHYKFQDRSESASYSYTTRIHMRKTLPRILGILLLAISALSILNAMELFGLENTYTKFLDPTSMLLLVIFLLLLLSEPRLYTLLKNFLNKIANTTIVFFCISIGLMILIISLGTLNTQAEKDLGKLFLANCALTLLFFSLSFNSYKFLKNFPKKLFYGTILVSGFLILISFFIFNFYPKWATGVNPLSIMVLSLLSLFMICFILILVGKKIRLPLLSLITILCIFSSRFFTDNSDHYQLEIKKTTVDRASLDTYIYHWLKSRKDDILNTDNKFPIIMVSSEGGGSRAGLWSFLTHSYLYEKSEGAYFDRNLLSLTGASGGSVGNAMFFAEARNASISNRKADFKIQSDIENANLSYKASIIYKDNYLSAALLSLLGRDLFKEVTSLFNFKNRGQLLEDQWIRAHGQFFSDEKGNLILSKEFLSFYKGVISKNSKTSEAKIPPLLLINTTHTQTGNYNIISPVRYAHLRSLEGMNDFIDTVQSSYPNGSIDLSTAMRINASFPFVTPVGEVRKKDGMNKTTSDQYADAGYYDNIGGRVSKGIEEVLIEVLRDSFPELIEKVKIKHVLITNSEERKITKTSSQLTAPLTTLQNVRYGHTREIMERLGDDYIVELKPTEIIPSTDLEDSVSKRKKEEKIKPVLPLGRYLSKIAIRSMEARLDTIKSDLDLILK</sequence>
<feature type="transmembrane region" description="Helical" evidence="1">
    <location>
        <begin position="292"/>
        <end position="309"/>
    </location>
</feature>
<feature type="transmembrane region" description="Helical" evidence="1">
    <location>
        <begin position="161"/>
        <end position="178"/>
    </location>
</feature>
<reference evidence="3" key="1">
    <citation type="journal article" date="2019" name="Int. J. Syst. Evol. Microbiol.">
        <title>The Global Catalogue of Microorganisms (GCM) 10K type strain sequencing project: providing services to taxonomists for standard genome sequencing and annotation.</title>
        <authorList>
            <consortium name="The Broad Institute Genomics Platform"/>
            <consortium name="The Broad Institute Genome Sequencing Center for Infectious Disease"/>
            <person name="Wu L."/>
            <person name="Ma J."/>
        </authorList>
    </citation>
    <scope>NUCLEOTIDE SEQUENCE [LARGE SCALE GENOMIC DNA]</scope>
    <source>
        <strain evidence="3">JCM 15974</strain>
    </source>
</reference>
<keyword evidence="1" id="KW-1133">Transmembrane helix</keyword>
<proteinExistence type="predicted"/>
<evidence type="ECO:0008006" key="4">
    <source>
        <dbReference type="Google" id="ProtNLM"/>
    </source>
</evidence>
<keyword evidence="1" id="KW-0812">Transmembrane</keyword>
<feature type="transmembrane region" description="Helical" evidence="1">
    <location>
        <begin position="24"/>
        <end position="43"/>
    </location>
</feature>
<keyword evidence="3" id="KW-1185">Reference proteome</keyword>
<dbReference type="EMBL" id="BAAAGE010000003">
    <property type="protein sequence ID" value="GAA0727834.1"/>
    <property type="molecule type" value="Genomic_DNA"/>
</dbReference>
<protein>
    <recommendedName>
        <fullName evidence="4">Patatin-like phospholipase</fullName>
    </recommendedName>
</protein>
<gene>
    <name evidence="2" type="ORF">GCM10009430_36310</name>
</gene>
<accession>A0ABP3UEQ9</accession>
<comment type="caution">
    <text evidence="2">The sequence shown here is derived from an EMBL/GenBank/DDBJ whole genome shotgun (WGS) entry which is preliminary data.</text>
</comment>
<name>A0ABP3UEQ9_9FLAO</name>
<feature type="transmembrane region" description="Helical" evidence="1">
    <location>
        <begin position="316"/>
        <end position="333"/>
    </location>
</feature>
<keyword evidence="1" id="KW-0472">Membrane</keyword>
<evidence type="ECO:0000313" key="3">
    <source>
        <dbReference type="Proteomes" id="UP001501758"/>
    </source>
</evidence>
<dbReference type="Proteomes" id="UP001501758">
    <property type="component" value="Unassembled WGS sequence"/>
</dbReference>
<feature type="transmembrane region" description="Helical" evidence="1">
    <location>
        <begin position="230"/>
        <end position="251"/>
    </location>
</feature>
<feature type="transmembrane region" description="Helical" evidence="1">
    <location>
        <begin position="132"/>
        <end position="149"/>
    </location>
</feature>
<evidence type="ECO:0000256" key="1">
    <source>
        <dbReference type="SAM" id="Phobius"/>
    </source>
</evidence>
<dbReference type="RefSeq" id="WP_343913674.1">
    <property type="nucleotide sequence ID" value="NZ_BAAAGE010000003.1"/>
</dbReference>